<dbReference type="GO" id="GO:0060271">
    <property type="term" value="P:cilium assembly"/>
    <property type="evidence" value="ECO:0007669"/>
    <property type="project" value="TreeGrafter"/>
</dbReference>
<evidence type="ECO:0000256" key="2">
    <source>
        <dbReference type="SAM" id="MobiDB-lite"/>
    </source>
</evidence>
<keyword evidence="1" id="KW-0175">Coiled coil</keyword>
<feature type="coiled-coil region" evidence="1">
    <location>
        <begin position="55"/>
        <end position="145"/>
    </location>
</feature>
<evidence type="ECO:0000313" key="4">
    <source>
        <dbReference type="Proteomes" id="UP001497482"/>
    </source>
</evidence>
<name>A0AAV2LIC3_KNICA</name>
<sequence>MEAEQHFLRDQVQTFNSSLSQYPHGSSPQLPLQVGEGSQPVTPWNVDRSVMAPLIDKYDHHIEEMSKQLHKYQGQMADLKVKLDSVIKENERLHTELRQSVERQLHVLPVSTAAEGSAVEEETIINNLQEQIQLSEKERGQAMELWQTASQELDHLQQIYQKTISDTQMQDVQRKQLTDQLVHFQQQVQKLVVDNQKLGMTNQQFLKTLTEQTTEMEELQSNNRQSKAELRMATAKVNEMTKLLQNLQEQMQRREEDVAVAQGRENASDIRLQQLQSALGQLESRLNAATQEAETVRRAQSVYEQKVAELQARCTTLEEEKYAALTKVRVKDQTVEEATLQKEKALLREKQLTEELQKTKDTIKQLIQDAAVRTRKEVENVRKQCSVQILRMTEELSALQLECADKQSQIERSLRERKAVEEELEKVYKEGRAEPEFRKIEALHHKCLEAERRREDLFITLQSTQSKLKKMEMDYSEELSRCQEEVRRLQNSLATSREECVSISEERLKLQQENTQLRKDVDDTRKSYVIDQKKSKQLTSQLEQEYCLKERELDAQIRELEESSKRNNADVARLLAAQQKTTQRWKEEAKKLIQDFETKTMSHKSELNRQKQRSHELELQIEAHSGTIAETVAGTAAQGYCETGRLTSNSWQNIRRKPAVFKYDLHRPNKKQLQLHISYVF</sequence>
<feature type="coiled-coil region" evidence="1">
    <location>
        <begin position="202"/>
        <end position="430"/>
    </location>
</feature>
<evidence type="ECO:0000313" key="3">
    <source>
        <dbReference type="EMBL" id="CAL1602075.1"/>
    </source>
</evidence>
<dbReference type="InterPro" id="IPR038911">
    <property type="entry name" value="SCLT1"/>
</dbReference>
<dbReference type="GO" id="GO:0045162">
    <property type="term" value="P:clustering of voltage-gated sodium channels"/>
    <property type="evidence" value="ECO:0007669"/>
    <property type="project" value="InterPro"/>
</dbReference>
<dbReference type="AlphaFoldDB" id="A0AAV2LIC3"/>
<organism evidence="3 4">
    <name type="scientific">Knipowitschia caucasica</name>
    <name type="common">Caucasian dwarf goby</name>
    <name type="synonym">Pomatoschistus caucasicus</name>
    <dbReference type="NCBI Taxonomy" id="637954"/>
    <lineage>
        <taxon>Eukaryota</taxon>
        <taxon>Metazoa</taxon>
        <taxon>Chordata</taxon>
        <taxon>Craniata</taxon>
        <taxon>Vertebrata</taxon>
        <taxon>Euteleostomi</taxon>
        <taxon>Actinopterygii</taxon>
        <taxon>Neopterygii</taxon>
        <taxon>Teleostei</taxon>
        <taxon>Neoteleostei</taxon>
        <taxon>Acanthomorphata</taxon>
        <taxon>Gobiaria</taxon>
        <taxon>Gobiiformes</taxon>
        <taxon>Gobioidei</taxon>
        <taxon>Gobiidae</taxon>
        <taxon>Gobiinae</taxon>
        <taxon>Knipowitschia</taxon>
    </lineage>
</organism>
<dbReference type="EMBL" id="OZ035825">
    <property type="protein sequence ID" value="CAL1602075.1"/>
    <property type="molecule type" value="Genomic_DNA"/>
</dbReference>
<dbReference type="PANTHER" id="PTHR35970">
    <property type="entry name" value="SODIUM CHANNEL AND CLATHRIN LINKER 1"/>
    <property type="match status" value="1"/>
</dbReference>
<evidence type="ECO:0008006" key="5">
    <source>
        <dbReference type="Google" id="ProtNLM"/>
    </source>
</evidence>
<evidence type="ECO:0000256" key="1">
    <source>
        <dbReference type="SAM" id="Coils"/>
    </source>
</evidence>
<feature type="region of interest" description="Disordered" evidence="2">
    <location>
        <begin position="18"/>
        <end position="38"/>
    </location>
</feature>
<proteinExistence type="predicted"/>
<keyword evidence="4" id="KW-1185">Reference proteome</keyword>
<feature type="compositionally biased region" description="Polar residues" evidence="2">
    <location>
        <begin position="18"/>
        <end position="30"/>
    </location>
</feature>
<dbReference type="GO" id="GO:0005814">
    <property type="term" value="C:centriole"/>
    <property type="evidence" value="ECO:0007669"/>
    <property type="project" value="TreeGrafter"/>
</dbReference>
<dbReference type="Proteomes" id="UP001497482">
    <property type="component" value="Chromosome 3"/>
</dbReference>
<protein>
    <recommendedName>
        <fullName evidence="5">Sodium channel and clathrin linker 1</fullName>
    </recommendedName>
</protein>
<accession>A0AAV2LIC3</accession>
<feature type="coiled-coil region" evidence="1">
    <location>
        <begin position="472"/>
        <end position="527"/>
    </location>
</feature>
<dbReference type="PANTHER" id="PTHR35970:SF1">
    <property type="entry name" value="SODIUM CHANNEL AND CLATHRIN LINKER 1"/>
    <property type="match status" value="1"/>
</dbReference>
<gene>
    <name evidence="3" type="ORF">KC01_LOCUS29905</name>
</gene>
<reference evidence="3 4" key="1">
    <citation type="submission" date="2024-04" db="EMBL/GenBank/DDBJ databases">
        <authorList>
            <person name="Waldvogel A.-M."/>
            <person name="Schoenle A."/>
        </authorList>
    </citation>
    <scope>NUCLEOTIDE SEQUENCE [LARGE SCALE GENOMIC DNA]</scope>
</reference>